<feature type="region of interest" description="Disordered" evidence="1">
    <location>
        <begin position="75"/>
        <end position="109"/>
    </location>
</feature>
<feature type="region of interest" description="Disordered" evidence="1">
    <location>
        <begin position="823"/>
        <end position="850"/>
    </location>
</feature>
<feature type="compositionally biased region" description="Low complexity" evidence="1">
    <location>
        <begin position="463"/>
        <end position="476"/>
    </location>
</feature>
<feature type="compositionally biased region" description="Polar residues" evidence="1">
    <location>
        <begin position="646"/>
        <end position="659"/>
    </location>
</feature>
<name>A0A5Q4BZR2_9PEZI</name>
<dbReference type="AlphaFoldDB" id="A0A5Q4BZR2"/>
<sequence>MGPQDAWKIRHLDDEPIYCEAPHDEADVLYAGSDDEYYDSPDARKLRIEQAAIRFLQGHTPILLTTILRGPFEGPDSKGWVNPWQSRKRKAPAASAPGPSPAPVPEPTTDLELPITEALETRSTTFCHLPSPRSLDQVDVTPHAFLEDEEVERVESWRSNTRSASNIQDEAWSFDASLSQSQPKHRRKRRPAGSEWLKRDDKKRGKTDDDAHNTRRALVPVRRSTRSPRRHLSDSKSQSQQNHEDDIAEDDTASLEASEIGSELPFKASQAVSTRISHIISPHAIDKRADASQEMPAPLSTPVQTPQSFRKSKMIPKDTTQESGPPSSGVSMIHQKAGGNVEVKSEFETQQDESFMFRARPRSHALNIEDLSPIRRMSFGRASSPASTVSSEMGSHCEIMDLDGDTCMADDTKATSPESSAGSKGHREEALENDAEAATKHEPESESETDESQPEVSGESSVPALDANASDAASPADVEDPQNPERTKQEFVVEPVMDRSSQEPTVVSHSASLEEQDKDSTDAIGRIPLPSISTNQHLELAQPITQPQAPRDNAISMTFSQSPWSKLSQMTPNSPYSVSKTGEAHQQSGNVESCLSRGTVSQATPATSPTARDRTASSAGHEPSYQHEDTPLRVQDKLRVEKILSQHDSPAVPTSQQTPWKMDTPAMGPLKHPQPLPEDDEQSFLRPECQSPWAPSLEMMSKAAPEIVKSAFFNAARPVSPSSLSPSIFTTPFTPAGKRVSEAQQPFDAEAATSSSPEPIFPIKSFKNFMSPPPERSRRRPDKISLSDGNLPSTQHLIAATTDNPWHSVPKSSKRVRWAPLLHEDDGEEGGCPQTPTGPRASSPPPEMAVADLPTGNKDQFQKHFRVVSQRKNLRHHLLPFASQQMLKSPSPMAMAEAFVAADSFRAPQGPAAVISIDTTPVPNNAESQESAMDDVDDVLRNLNEFIEMVDIETDLARAKDEEQENKRGRQQQSQSLGGAFSNGLNLDGMMDAGVWD</sequence>
<keyword evidence="3" id="KW-1185">Reference proteome</keyword>
<dbReference type="Proteomes" id="UP000326340">
    <property type="component" value="Unassembled WGS sequence"/>
</dbReference>
<proteinExistence type="predicted"/>
<evidence type="ECO:0008006" key="4">
    <source>
        <dbReference type="Google" id="ProtNLM"/>
    </source>
</evidence>
<feature type="region of interest" description="Disordered" evidence="1">
    <location>
        <begin position="287"/>
        <end position="329"/>
    </location>
</feature>
<feature type="region of interest" description="Disordered" evidence="1">
    <location>
        <begin position="400"/>
        <end position="686"/>
    </location>
</feature>
<feature type="compositionally biased region" description="Polar residues" evidence="1">
    <location>
        <begin position="531"/>
        <end position="548"/>
    </location>
</feature>
<accession>A0A5Q4BZR2</accession>
<organism evidence="2 3">
    <name type="scientific">Colletotrichum shisoi</name>
    <dbReference type="NCBI Taxonomy" id="2078593"/>
    <lineage>
        <taxon>Eukaryota</taxon>
        <taxon>Fungi</taxon>
        <taxon>Dikarya</taxon>
        <taxon>Ascomycota</taxon>
        <taxon>Pezizomycotina</taxon>
        <taxon>Sordariomycetes</taxon>
        <taxon>Hypocreomycetidae</taxon>
        <taxon>Glomerellales</taxon>
        <taxon>Glomerellaceae</taxon>
        <taxon>Colletotrichum</taxon>
        <taxon>Colletotrichum destructivum species complex</taxon>
    </lineage>
</organism>
<reference evidence="2 3" key="1">
    <citation type="journal article" date="2019" name="Sci. Rep.">
        <title>Colletotrichum shisoi sp. nov., an anthracnose pathogen of Perilla frutescens in Japan: molecular phylogenetic, morphological and genomic evidence.</title>
        <authorList>
            <person name="Gan P."/>
            <person name="Tsushima A."/>
            <person name="Hiroyama R."/>
            <person name="Narusaka M."/>
            <person name="Takano Y."/>
            <person name="Narusaka Y."/>
            <person name="Kawaradani M."/>
            <person name="Damm U."/>
            <person name="Shirasu K."/>
        </authorList>
    </citation>
    <scope>NUCLEOTIDE SEQUENCE [LARGE SCALE GENOMIC DNA]</scope>
    <source>
        <strain evidence="2 3">PG-2018a</strain>
    </source>
</reference>
<gene>
    <name evidence="2" type="ORF">CSHISOI_03462</name>
</gene>
<protein>
    <recommendedName>
        <fullName evidence="4">Protamine P1</fullName>
    </recommendedName>
</protein>
<evidence type="ECO:0000313" key="3">
    <source>
        <dbReference type="Proteomes" id="UP000326340"/>
    </source>
</evidence>
<feature type="region of interest" description="Disordered" evidence="1">
    <location>
        <begin position="960"/>
        <end position="985"/>
    </location>
</feature>
<feature type="region of interest" description="Disordered" evidence="1">
    <location>
        <begin position="739"/>
        <end position="791"/>
    </location>
</feature>
<dbReference type="OrthoDB" id="5419922at2759"/>
<feature type="compositionally biased region" description="Polar residues" evidence="1">
    <location>
        <begin position="502"/>
        <end position="513"/>
    </location>
</feature>
<feature type="compositionally biased region" description="Basic and acidic residues" evidence="1">
    <location>
        <begin position="196"/>
        <end position="213"/>
    </location>
</feature>
<evidence type="ECO:0000256" key="1">
    <source>
        <dbReference type="SAM" id="MobiDB-lite"/>
    </source>
</evidence>
<feature type="region of interest" description="Disordered" evidence="1">
    <location>
        <begin position="173"/>
        <end position="255"/>
    </location>
</feature>
<evidence type="ECO:0000313" key="2">
    <source>
        <dbReference type="EMBL" id="TQN72046.1"/>
    </source>
</evidence>
<comment type="caution">
    <text evidence="2">The sequence shown here is derived from an EMBL/GenBank/DDBJ whole genome shotgun (WGS) entry which is preliminary data.</text>
</comment>
<dbReference type="EMBL" id="PUHP01000208">
    <property type="protein sequence ID" value="TQN72046.1"/>
    <property type="molecule type" value="Genomic_DNA"/>
</dbReference>
<feature type="compositionally biased region" description="Polar residues" evidence="1">
    <location>
        <begin position="555"/>
        <end position="610"/>
    </location>
</feature>
<feature type="compositionally biased region" description="Basic and acidic residues" evidence="1">
    <location>
        <begin position="483"/>
        <end position="501"/>
    </location>
</feature>
<feature type="compositionally biased region" description="Basic and acidic residues" evidence="1">
    <location>
        <begin position="624"/>
        <end position="645"/>
    </location>
</feature>